<evidence type="ECO:0000256" key="5">
    <source>
        <dbReference type="ARBA" id="ARBA00037999"/>
    </source>
</evidence>
<evidence type="ECO:0000256" key="8">
    <source>
        <dbReference type="RuleBase" id="RU004508"/>
    </source>
</evidence>
<evidence type="ECO:0000256" key="2">
    <source>
        <dbReference type="ARBA" id="ARBA00022576"/>
    </source>
</evidence>
<keyword evidence="3" id="KW-0808">Transferase</keyword>
<comment type="cofactor">
    <cofactor evidence="1">
        <name>pyridoxal 5'-phosphate</name>
        <dbReference type="ChEBI" id="CHEBI:597326"/>
    </cofactor>
</comment>
<accession>A0A917KGY8</accession>
<dbReference type="FunFam" id="3.40.640.10:FF:000090">
    <property type="entry name" value="Pyridoxal phosphate-dependent aminotransferase"/>
    <property type="match status" value="1"/>
</dbReference>
<dbReference type="AlphaFoldDB" id="A0A917KGY8"/>
<evidence type="ECO:0000256" key="1">
    <source>
        <dbReference type="ARBA" id="ARBA00001933"/>
    </source>
</evidence>
<dbReference type="Proteomes" id="UP000637695">
    <property type="component" value="Unassembled WGS sequence"/>
</dbReference>
<evidence type="ECO:0000256" key="7">
    <source>
        <dbReference type="PIRSR" id="PIRSR000390-2"/>
    </source>
</evidence>
<organism evidence="9 10">
    <name type="scientific">Alicyclobacillus cellulosilyticus</name>
    <dbReference type="NCBI Taxonomy" id="1003997"/>
    <lineage>
        <taxon>Bacteria</taxon>
        <taxon>Bacillati</taxon>
        <taxon>Bacillota</taxon>
        <taxon>Bacilli</taxon>
        <taxon>Bacillales</taxon>
        <taxon>Alicyclobacillaceae</taxon>
        <taxon>Alicyclobacillus</taxon>
    </lineage>
</organism>
<dbReference type="InterPro" id="IPR015424">
    <property type="entry name" value="PyrdxlP-dep_Trfase"/>
</dbReference>
<dbReference type="SUPFAM" id="SSF53383">
    <property type="entry name" value="PLP-dependent transferases"/>
    <property type="match status" value="1"/>
</dbReference>
<reference evidence="9" key="1">
    <citation type="journal article" date="2014" name="Int. J. Syst. Evol. Microbiol.">
        <title>Complete genome sequence of Corynebacterium casei LMG S-19264T (=DSM 44701T), isolated from a smear-ripened cheese.</title>
        <authorList>
            <consortium name="US DOE Joint Genome Institute (JGI-PGF)"/>
            <person name="Walter F."/>
            <person name="Albersmeier A."/>
            <person name="Kalinowski J."/>
            <person name="Ruckert C."/>
        </authorList>
    </citation>
    <scope>NUCLEOTIDE SEQUENCE</scope>
    <source>
        <strain evidence="9">JCM 18487</strain>
    </source>
</reference>
<dbReference type="Gene3D" id="3.40.640.10">
    <property type="entry name" value="Type I PLP-dependent aspartate aminotransferase-like (Major domain)"/>
    <property type="match status" value="1"/>
</dbReference>
<dbReference type="Gene3D" id="3.90.1150.10">
    <property type="entry name" value="Aspartate Aminotransferase, domain 1"/>
    <property type="match status" value="1"/>
</dbReference>
<sequence length="394" mass="43710">MSAFSLSAVIDAIRSCLPETTGPVALHEPRFDDRDREYVNECLDTGWVSSAGPFVDRFERMLADITGVRRAVAVVNGTSALHVALQLVGVRPGDEVVVPALTFIATANAVAYCGAIPLFADSDERTLGLDPHKLAVFLRNRAEVRTDGCYNRDTGRPIRAVVPMHTFGHPVDMDALLAVCEEFRLAVVEDAAESLGSLYKGRHTGGIGRVGVLSFNGNKIVTTGGGGAILTQDEELGERAKHLTTTAKRPHPWEYVHDEIGYNYRLPNLNAALGCAQLHRLPILVEQKRRLAERYANAFAEVPGVRFFREPPFARSNYWLNAILLDEEHAQWRDRLLAETLRLGILTRPVWRLLSSLPMYRHCPRMDLSVAESIERRLINLPSSPWLAGDERAS</sequence>
<dbReference type="PANTHER" id="PTHR30244:SF30">
    <property type="entry name" value="BLR5990 PROTEIN"/>
    <property type="match status" value="1"/>
</dbReference>
<dbReference type="PIRSF" id="PIRSF000390">
    <property type="entry name" value="PLP_StrS"/>
    <property type="match status" value="1"/>
</dbReference>
<dbReference type="InterPro" id="IPR015422">
    <property type="entry name" value="PyrdxlP-dep_Trfase_small"/>
</dbReference>
<dbReference type="InterPro" id="IPR015421">
    <property type="entry name" value="PyrdxlP-dep_Trfase_major"/>
</dbReference>
<dbReference type="InterPro" id="IPR026385">
    <property type="entry name" value="LegC-like"/>
</dbReference>
<comment type="caution">
    <text evidence="9">The sequence shown here is derived from an EMBL/GenBank/DDBJ whole genome shotgun (WGS) entry which is preliminary data.</text>
</comment>
<dbReference type="Pfam" id="PF01041">
    <property type="entry name" value="DegT_DnrJ_EryC1"/>
    <property type="match status" value="1"/>
</dbReference>
<proteinExistence type="inferred from homology"/>
<feature type="active site" description="Proton acceptor" evidence="6">
    <location>
        <position position="219"/>
    </location>
</feature>
<gene>
    <name evidence="9" type="ORF">GCM10010885_20760</name>
</gene>
<evidence type="ECO:0000256" key="3">
    <source>
        <dbReference type="ARBA" id="ARBA00022679"/>
    </source>
</evidence>
<dbReference type="GO" id="GO:0000271">
    <property type="term" value="P:polysaccharide biosynthetic process"/>
    <property type="evidence" value="ECO:0007669"/>
    <property type="project" value="TreeGrafter"/>
</dbReference>
<dbReference type="InterPro" id="IPR000653">
    <property type="entry name" value="DegT/StrS_aminotransferase"/>
</dbReference>
<keyword evidence="4 7" id="KW-0663">Pyridoxal phosphate</keyword>
<evidence type="ECO:0000313" key="10">
    <source>
        <dbReference type="Proteomes" id="UP000637695"/>
    </source>
</evidence>
<dbReference type="RefSeq" id="WP_188882941.1">
    <property type="nucleotide sequence ID" value="NZ_BMOY01000037.1"/>
</dbReference>
<dbReference type="GO" id="GO:0030170">
    <property type="term" value="F:pyridoxal phosphate binding"/>
    <property type="evidence" value="ECO:0007669"/>
    <property type="project" value="TreeGrafter"/>
</dbReference>
<evidence type="ECO:0000313" key="9">
    <source>
        <dbReference type="EMBL" id="GGJ11299.1"/>
    </source>
</evidence>
<dbReference type="CDD" id="cd00616">
    <property type="entry name" value="AHBA_syn"/>
    <property type="match status" value="1"/>
</dbReference>
<evidence type="ECO:0000256" key="6">
    <source>
        <dbReference type="PIRSR" id="PIRSR000390-1"/>
    </source>
</evidence>
<comment type="similarity">
    <text evidence="5 8">Belongs to the DegT/DnrJ/EryC1 family.</text>
</comment>
<dbReference type="PANTHER" id="PTHR30244">
    <property type="entry name" value="TRANSAMINASE"/>
    <property type="match status" value="1"/>
</dbReference>
<protein>
    <submittedName>
        <fullName evidence="9">Perosamine synthetase</fullName>
    </submittedName>
</protein>
<keyword evidence="2" id="KW-0032">Aminotransferase</keyword>
<name>A0A917KGY8_9BACL</name>
<dbReference type="EMBL" id="BMOY01000037">
    <property type="protein sequence ID" value="GGJ11299.1"/>
    <property type="molecule type" value="Genomic_DNA"/>
</dbReference>
<feature type="modified residue" description="N6-(pyridoxal phosphate)lysine" evidence="7">
    <location>
        <position position="219"/>
    </location>
</feature>
<evidence type="ECO:0000256" key="4">
    <source>
        <dbReference type="ARBA" id="ARBA00022898"/>
    </source>
</evidence>
<dbReference type="NCBIfam" id="TIGR04181">
    <property type="entry name" value="NHT_00031"/>
    <property type="match status" value="1"/>
</dbReference>
<dbReference type="GO" id="GO:0008483">
    <property type="term" value="F:transaminase activity"/>
    <property type="evidence" value="ECO:0007669"/>
    <property type="project" value="UniProtKB-KW"/>
</dbReference>
<reference evidence="9" key="2">
    <citation type="submission" date="2020-09" db="EMBL/GenBank/DDBJ databases">
        <authorList>
            <person name="Sun Q."/>
            <person name="Ohkuma M."/>
        </authorList>
    </citation>
    <scope>NUCLEOTIDE SEQUENCE</scope>
    <source>
        <strain evidence="9">JCM 18487</strain>
    </source>
</reference>
<keyword evidence="10" id="KW-1185">Reference proteome</keyword>